<keyword evidence="5" id="KW-0862">Zinc</keyword>
<dbReference type="RefSeq" id="XP_003572979.2">
    <property type="nucleotide sequence ID" value="XM_003572931.4"/>
</dbReference>
<dbReference type="PANTHER" id="PTHR46539">
    <property type="entry name" value="E3 UBIQUITIN-PROTEIN LIGASE ATL42"/>
    <property type="match status" value="1"/>
</dbReference>
<evidence type="ECO:0000256" key="7">
    <source>
        <dbReference type="ARBA" id="ARBA00023136"/>
    </source>
</evidence>
<evidence type="ECO:0000256" key="3">
    <source>
        <dbReference type="ARBA" id="ARBA00022723"/>
    </source>
</evidence>
<gene>
    <name evidence="12" type="primary">LOC100830438</name>
    <name evidence="11" type="ORF">BRADI_3g56160v3</name>
</gene>
<evidence type="ECO:0000256" key="5">
    <source>
        <dbReference type="ARBA" id="ARBA00022833"/>
    </source>
</evidence>
<evidence type="ECO:0000313" key="11">
    <source>
        <dbReference type="EMBL" id="KQK01488.1"/>
    </source>
</evidence>
<sequence length="168" mass="17592">MRAREVAAGLIAHAIPGAATMATGIIPTVLLAAGVTLMVLVHILVIFWALRRGFIERRLSRVRVGEGGQDAEEAGAGLTEEEVGELPCHDFKPDQLAAGEGGAGECAVCLEALRDGERCAVLPRCGHGFHAECVGSWLRKSRLCPVCRAEVVAGSPRKEAGAMAAEVV</sequence>
<keyword evidence="4 8" id="KW-0863">Zinc-finger</keyword>
<dbReference type="GO" id="GO:0016567">
    <property type="term" value="P:protein ubiquitination"/>
    <property type="evidence" value="ECO:0000318"/>
    <property type="project" value="GO_Central"/>
</dbReference>
<reference evidence="11 12" key="1">
    <citation type="journal article" date="2010" name="Nature">
        <title>Genome sequencing and analysis of the model grass Brachypodium distachyon.</title>
        <authorList>
            <consortium name="International Brachypodium Initiative"/>
        </authorList>
    </citation>
    <scope>NUCLEOTIDE SEQUENCE [LARGE SCALE GENOMIC DNA]</scope>
    <source>
        <strain evidence="11 12">Bd21</strain>
    </source>
</reference>
<dbReference type="Proteomes" id="UP000008810">
    <property type="component" value="Chromosome 3"/>
</dbReference>
<dbReference type="PANTHER" id="PTHR46539:SF25">
    <property type="entry name" value="(WILD MALAYSIAN BANANA) HYPOTHETICAL PROTEIN"/>
    <property type="match status" value="1"/>
</dbReference>
<dbReference type="Pfam" id="PF13639">
    <property type="entry name" value="zf-RING_2"/>
    <property type="match status" value="1"/>
</dbReference>
<dbReference type="Gene3D" id="3.30.40.10">
    <property type="entry name" value="Zinc/RING finger domain, C3HC4 (zinc finger)"/>
    <property type="match status" value="1"/>
</dbReference>
<dbReference type="STRING" id="15368.A0A0Q3FQ13"/>
<evidence type="ECO:0000313" key="12">
    <source>
        <dbReference type="EnsemblPlants" id="KQK01488"/>
    </source>
</evidence>
<accession>A0A0Q3FQ13</accession>
<dbReference type="InterPro" id="IPR001841">
    <property type="entry name" value="Znf_RING"/>
</dbReference>
<evidence type="ECO:0000256" key="9">
    <source>
        <dbReference type="SAM" id="Phobius"/>
    </source>
</evidence>
<dbReference type="SMART" id="SM00184">
    <property type="entry name" value="RING"/>
    <property type="match status" value="1"/>
</dbReference>
<dbReference type="EnsemblPlants" id="KQK01488">
    <property type="protein sequence ID" value="KQK01488"/>
    <property type="gene ID" value="BRADI_3g56160v3"/>
</dbReference>
<evidence type="ECO:0000256" key="6">
    <source>
        <dbReference type="ARBA" id="ARBA00022989"/>
    </source>
</evidence>
<dbReference type="CDD" id="cd16454">
    <property type="entry name" value="RING-H2_PA-TM-RING"/>
    <property type="match status" value="1"/>
</dbReference>
<reference evidence="11" key="2">
    <citation type="submission" date="2017-06" db="EMBL/GenBank/DDBJ databases">
        <title>WGS assembly of Brachypodium distachyon.</title>
        <authorList>
            <consortium name="The International Brachypodium Initiative"/>
            <person name="Lucas S."/>
            <person name="Harmon-Smith M."/>
            <person name="Lail K."/>
            <person name="Tice H."/>
            <person name="Grimwood J."/>
            <person name="Bruce D."/>
            <person name="Barry K."/>
            <person name="Shu S."/>
            <person name="Lindquist E."/>
            <person name="Wang M."/>
            <person name="Pitluck S."/>
            <person name="Vogel J.P."/>
            <person name="Garvin D.F."/>
            <person name="Mockler T.C."/>
            <person name="Schmutz J."/>
            <person name="Rokhsar D."/>
            <person name="Bevan M.W."/>
        </authorList>
    </citation>
    <scope>NUCLEOTIDE SEQUENCE</scope>
    <source>
        <strain evidence="11">Bd21</strain>
    </source>
</reference>
<dbReference type="OrthoDB" id="8062037at2759"/>
<evidence type="ECO:0000256" key="1">
    <source>
        <dbReference type="ARBA" id="ARBA00004370"/>
    </source>
</evidence>
<reference evidence="12" key="3">
    <citation type="submission" date="2018-08" db="UniProtKB">
        <authorList>
            <consortium name="EnsemblPlants"/>
        </authorList>
    </citation>
    <scope>IDENTIFICATION</scope>
    <source>
        <strain evidence="12">cv. Bd21</strain>
    </source>
</reference>
<proteinExistence type="predicted"/>
<dbReference type="InterPro" id="IPR013083">
    <property type="entry name" value="Znf_RING/FYVE/PHD"/>
</dbReference>
<evidence type="ECO:0000256" key="8">
    <source>
        <dbReference type="PROSITE-ProRule" id="PRU00175"/>
    </source>
</evidence>
<dbReference type="AlphaFoldDB" id="A0A0Q3FQ13"/>
<dbReference type="ExpressionAtlas" id="A0A0Q3FQ13">
    <property type="expression patterns" value="differential"/>
</dbReference>
<dbReference type="SUPFAM" id="SSF57850">
    <property type="entry name" value="RING/U-box"/>
    <property type="match status" value="1"/>
</dbReference>
<dbReference type="Gramene" id="KQK01488">
    <property type="protein sequence ID" value="KQK01488"/>
    <property type="gene ID" value="BRADI_3g56160v3"/>
</dbReference>
<protein>
    <recommendedName>
        <fullName evidence="10">RING-type domain-containing protein</fullName>
    </recommendedName>
</protein>
<dbReference type="GO" id="GO:0008270">
    <property type="term" value="F:zinc ion binding"/>
    <property type="evidence" value="ECO:0007669"/>
    <property type="project" value="UniProtKB-KW"/>
</dbReference>
<dbReference type="GeneID" id="100830438"/>
<comment type="subcellular location">
    <subcellularLocation>
        <location evidence="1">Membrane</location>
    </subcellularLocation>
</comment>
<dbReference type="EMBL" id="CM000882">
    <property type="protein sequence ID" value="KQK01488.1"/>
    <property type="molecule type" value="Genomic_DNA"/>
</dbReference>
<keyword evidence="13" id="KW-1185">Reference proteome</keyword>
<dbReference type="PROSITE" id="PS50089">
    <property type="entry name" value="ZF_RING_2"/>
    <property type="match status" value="1"/>
</dbReference>
<dbReference type="GO" id="GO:0016020">
    <property type="term" value="C:membrane"/>
    <property type="evidence" value="ECO:0007669"/>
    <property type="project" value="UniProtKB-SubCell"/>
</dbReference>
<feature type="transmembrane region" description="Helical" evidence="9">
    <location>
        <begin position="29"/>
        <end position="50"/>
    </location>
</feature>
<keyword evidence="7 9" id="KW-0472">Membrane</keyword>
<evidence type="ECO:0000259" key="10">
    <source>
        <dbReference type="PROSITE" id="PS50089"/>
    </source>
</evidence>
<dbReference type="UniPathway" id="UPA00143"/>
<organism evidence="11">
    <name type="scientific">Brachypodium distachyon</name>
    <name type="common">Purple false brome</name>
    <name type="synonym">Trachynia distachya</name>
    <dbReference type="NCBI Taxonomy" id="15368"/>
    <lineage>
        <taxon>Eukaryota</taxon>
        <taxon>Viridiplantae</taxon>
        <taxon>Streptophyta</taxon>
        <taxon>Embryophyta</taxon>
        <taxon>Tracheophyta</taxon>
        <taxon>Spermatophyta</taxon>
        <taxon>Magnoliopsida</taxon>
        <taxon>Liliopsida</taxon>
        <taxon>Poales</taxon>
        <taxon>Poaceae</taxon>
        <taxon>BOP clade</taxon>
        <taxon>Pooideae</taxon>
        <taxon>Stipodae</taxon>
        <taxon>Brachypodieae</taxon>
        <taxon>Brachypodium</taxon>
    </lineage>
</organism>
<keyword evidence="6 9" id="KW-1133">Transmembrane helix</keyword>
<evidence type="ECO:0000256" key="4">
    <source>
        <dbReference type="ARBA" id="ARBA00022771"/>
    </source>
</evidence>
<evidence type="ECO:0000313" key="13">
    <source>
        <dbReference type="Proteomes" id="UP000008810"/>
    </source>
</evidence>
<keyword evidence="2 9" id="KW-0812">Transmembrane</keyword>
<feature type="domain" description="RING-type" evidence="10">
    <location>
        <begin position="106"/>
        <end position="148"/>
    </location>
</feature>
<evidence type="ECO:0000256" key="2">
    <source>
        <dbReference type="ARBA" id="ARBA00022692"/>
    </source>
</evidence>
<keyword evidence="3" id="KW-0479">Metal-binding</keyword>
<name>A0A0Q3FQ13_BRADI</name>
<dbReference type="KEGG" id="bdi:100830438"/>